<evidence type="ECO:0000256" key="2">
    <source>
        <dbReference type="ARBA" id="ARBA00022525"/>
    </source>
</evidence>
<keyword evidence="5 7" id="KW-0720">Serine protease</keyword>
<protein>
    <submittedName>
        <fullName evidence="10">Putative serine protease 52</fullName>
    </submittedName>
</protein>
<keyword evidence="2" id="KW-0964">Secreted</keyword>
<dbReference type="PROSITE" id="PS00134">
    <property type="entry name" value="TRYPSIN_HIS"/>
    <property type="match status" value="1"/>
</dbReference>
<dbReference type="PANTHER" id="PTHR24264">
    <property type="entry name" value="TRYPSIN-RELATED"/>
    <property type="match status" value="1"/>
</dbReference>
<dbReference type="InterPro" id="IPR043504">
    <property type="entry name" value="Peptidase_S1_PA_chymotrypsin"/>
</dbReference>
<dbReference type="InterPro" id="IPR018114">
    <property type="entry name" value="TRYPSIN_HIS"/>
</dbReference>
<gene>
    <name evidence="10" type="primary">SP52</name>
</gene>
<evidence type="ECO:0000256" key="4">
    <source>
        <dbReference type="ARBA" id="ARBA00022801"/>
    </source>
</evidence>
<keyword evidence="6" id="KW-1015">Disulfide bond</keyword>
<proteinExistence type="evidence at transcript level"/>
<dbReference type="PRINTS" id="PR00722">
    <property type="entry name" value="CHYMOTRYPSIN"/>
</dbReference>
<dbReference type="PANTHER" id="PTHR24264:SF65">
    <property type="entry name" value="SRCR DOMAIN-CONTAINING PROTEIN"/>
    <property type="match status" value="1"/>
</dbReference>
<dbReference type="Gene3D" id="2.40.10.10">
    <property type="entry name" value="Trypsin-like serine proteases"/>
    <property type="match status" value="2"/>
</dbReference>
<dbReference type="PROSITE" id="PS50240">
    <property type="entry name" value="TRYPSIN_DOM"/>
    <property type="match status" value="1"/>
</dbReference>
<dbReference type="InterPro" id="IPR001254">
    <property type="entry name" value="Trypsin_dom"/>
</dbReference>
<evidence type="ECO:0000256" key="8">
    <source>
        <dbReference type="SAM" id="SignalP"/>
    </source>
</evidence>
<name>A0A1V1FVE8_9NEOP</name>
<evidence type="ECO:0000256" key="5">
    <source>
        <dbReference type="ARBA" id="ARBA00022825"/>
    </source>
</evidence>
<evidence type="ECO:0000313" key="10">
    <source>
        <dbReference type="EMBL" id="BAX07348.1"/>
    </source>
</evidence>
<dbReference type="SUPFAM" id="SSF50494">
    <property type="entry name" value="Trypsin-like serine proteases"/>
    <property type="match status" value="1"/>
</dbReference>
<evidence type="ECO:0000256" key="3">
    <source>
        <dbReference type="ARBA" id="ARBA00022670"/>
    </source>
</evidence>
<dbReference type="AlphaFoldDB" id="A0A1V1FVE8"/>
<dbReference type="EMBL" id="FX985335">
    <property type="protein sequence ID" value="BAX07348.1"/>
    <property type="molecule type" value="mRNA"/>
</dbReference>
<evidence type="ECO:0000256" key="7">
    <source>
        <dbReference type="RuleBase" id="RU363034"/>
    </source>
</evidence>
<feature type="chain" id="PRO_5012934240" evidence="8">
    <location>
        <begin position="20"/>
        <end position="313"/>
    </location>
</feature>
<organism evidence="10">
    <name type="scientific">Reticulitermes speratus</name>
    <dbReference type="NCBI Taxonomy" id="60591"/>
    <lineage>
        <taxon>Eukaryota</taxon>
        <taxon>Metazoa</taxon>
        <taxon>Ecdysozoa</taxon>
        <taxon>Arthropoda</taxon>
        <taxon>Hexapoda</taxon>
        <taxon>Insecta</taxon>
        <taxon>Pterygota</taxon>
        <taxon>Neoptera</taxon>
        <taxon>Polyneoptera</taxon>
        <taxon>Dictyoptera</taxon>
        <taxon>Blattodea</taxon>
        <taxon>Blattoidea</taxon>
        <taxon>Termitoidae</taxon>
        <taxon>Rhinotermitidae</taxon>
        <taxon>Reticulitermes</taxon>
        <taxon>Frontotermes</taxon>
    </lineage>
</organism>
<evidence type="ECO:0000259" key="9">
    <source>
        <dbReference type="PROSITE" id="PS50240"/>
    </source>
</evidence>
<keyword evidence="4 7" id="KW-0378">Hydrolase</keyword>
<dbReference type="CDD" id="cd00190">
    <property type="entry name" value="Tryp_SPc"/>
    <property type="match status" value="1"/>
</dbReference>
<dbReference type="InterPro" id="IPR033116">
    <property type="entry name" value="TRYPSIN_SER"/>
</dbReference>
<dbReference type="SMART" id="SM00020">
    <property type="entry name" value="Tryp_SPc"/>
    <property type="match status" value="1"/>
</dbReference>
<dbReference type="GO" id="GO:0006508">
    <property type="term" value="P:proteolysis"/>
    <property type="evidence" value="ECO:0007669"/>
    <property type="project" value="UniProtKB-KW"/>
</dbReference>
<dbReference type="PROSITE" id="PS00135">
    <property type="entry name" value="TRYPSIN_SER"/>
    <property type="match status" value="1"/>
</dbReference>
<dbReference type="FunFam" id="2.40.10.10:FF:000034">
    <property type="entry name" value="Eupolytin"/>
    <property type="match status" value="1"/>
</dbReference>
<dbReference type="GO" id="GO:0004252">
    <property type="term" value="F:serine-type endopeptidase activity"/>
    <property type="evidence" value="ECO:0007669"/>
    <property type="project" value="InterPro"/>
</dbReference>
<reference evidence="10" key="1">
    <citation type="journal article" date="2017" name="PLoS ONE">
        <title>Caste-, sex-, and age-dependent expression of immune-related genes in a Japanese subterranean termite, Reticulitermes speratus.</title>
        <authorList>
            <person name="Mitaka Y."/>
            <person name="Kobayashi K."/>
            <person name="Matsuura K."/>
        </authorList>
    </citation>
    <scope>NUCLEOTIDE SEQUENCE</scope>
    <source>
        <tissue evidence="10">Whole body</tissue>
    </source>
</reference>
<dbReference type="InterPro" id="IPR050127">
    <property type="entry name" value="Serine_Proteases_S1"/>
</dbReference>
<evidence type="ECO:0000256" key="6">
    <source>
        <dbReference type="ARBA" id="ARBA00023157"/>
    </source>
</evidence>
<dbReference type="InterPro" id="IPR001314">
    <property type="entry name" value="Peptidase_S1A"/>
</dbReference>
<feature type="signal peptide" evidence="8">
    <location>
        <begin position="1"/>
        <end position="19"/>
    </location>
</feature>
<keyword evidence="3 7" id="KW-0645">Protease</keyword>
<accession>A0A1V1FVE8</accession>
<dbReference type="InterPro" id="IPR009003">
    <property type="entry name" value="Peptidase_S1_PA"/>
</dbReference>
<dbReference type="Pfam" id="PF00089">
    <property type="entry name" value="Trypsin"/>
    <property type="match status" value="1"/>
</dbReference>
<dbReference type="GO" id="GO:0005615">
    <property type="term" value="C:extracellular space"/>
    <property type="evidence" value="ECO:0007669"/>
    <property type="project" value="TreeGrafter"/>
</dbReference>
<evidence type="ECO:0000256" key="1">
    <source>
        <dbReference type="ARBA" id="ARBA00004613"/>
    </source>
</evidence>
<feature type="domain" description="Peptidase S1" evidence="9">
    <location>
        <begin position="81"/>
        <end position="310"/>
    </location>
</feature>
<comment type="subcellular location">
    <subcellularLocation>
        <location evidence="1">Secreted</location>
    </subcellularLocation>
</comment>
<keyword evidence="8" id="KW-0732">Signal</keyword>
<sequence length="313" mass="33214">MKIFVALLSLATLGLLAESSLLHLKPLNIVKPVYPKYTAQEWKNIYAAQKPSPEQYSIASIPQPENAGKVYVPLDKQHQRITGGSAAERGQFPWQAVIIIDSTYICGGSLISNTHVLTAAHCAASGTSYEVRLGVTRLDASEPGSVIVTSRISIIHPAYNVANLENDIAVIQLPSAVVLNEFINPVKLPPAFLWDVSGEHVLISGWGKTSDSASGISVALNYVNNTVITNAACVINYGDVITATKLCTSTQGGQSICEGDSGGPLVLEIDGAYNQIGIASFGAESGCELGLPAVFTRVTSYLDWIASVHSTML</sequence>